<dbReference type="InterPro" id="IPR052598">
    <property type="entry name" value="IgSF_CEA-related"/>
</dbReference>
<dbReference type="InterPro" id="IPR000920">
    <property type="entry name" value="Myelin_P0-rel"/>
</dbReference>
<keyword evidence="2 9" id="KW-0812">Transmembrane</keyword>
<protein>
    <submittedName>
        <fullName evidence="13 14">Carcinoembryonic antigen-related cell adhesion molecule 20</fullName>
    </submittedName>
</protein>
<evidence type="ECO:0000256" key="1">
    <source>
        <dbReference type="ARBA" id="ARBA00004370"/>
    </source>
</evidence>
<dbReference type="PANTHER" id="PTHR44337">
    <property type="entry name" value="CARCINOEMBRYONIC ANTIGEN-RELATED CELL ADHESION MOLECULE 8"/>
    <property type="match status" value="1"/>
</dbReference>
<dbReference type="GeneID" id="105891986"/>
<evidence type="ECO:0000256" key="4">
    <source>
        <dbReference type="ARBA" id="ARBA00022989"/>
    </source>
</evidence>
<keyword evidence="7" id="KW-0325">Glycoprotein</keyword>
<feature type="domain" description="Ig-like" evidence="11">
    <location>
        <begin position="317"/>
        <end position="406"/>
    </location>
</feature>
<feature type="domain" description="Ig-like" evidence="11">
    <location>
        <begin position="409"/>
        <end position="483"/>
    </location>
</feature>
<dbReference type="RefSeq" id="XP_012673653.2">
    <property type="nucleotide sequence ID" value="XM_012818199.2"/>
</dbReference>
<feature type="signal peptide" evidence="10">
    <location>
        <begin position="1"/>
        <end position="21"/>
    </location>
</feature>
<dbReference type="CDD" id="cd00096">
    <property type="entry name" value="Ig"/>
    <property type="match status" value="1"/>
</dbReference>
<evidence type="ECO:0000259" key="11">
    <source>
        <dbReference type="PROSITE" id="PS50835"/>
    </source>
</evidence>
<dbReference type="PANTHER" id="PTHR44337:SF17">
    <property type="entry name" value="CARCINOEMBRYONIC ANTIGEN-RELATED CELL ADHESION MOLECULE 5 ISOFORM X1"/>
    <property type="match status" value="1"/>
</dbReference>
<evidence type="ECO:0000313" key="14">
    <source>
        <dbReference type="RefSeq" id="XP_031442227.1"/>
    </source>
</evidence>
<keyword evidence="8" id="KW-0393">Immunoglobulin domain</keyword>
<dbReference type="Pfam" id="PF13927">
    <property type="entry name" value="Ig_3"/>
    <property type="match status" value="3"/>
</dbReference>
<dbReference type="SMART" id="SM00408">
    <property type="entry name" value="IGc2"/>
    <property type="match status" value="3"/>
</dbReference>
<evidence type="ECO:0000256" key="8">
    <source>
        <dbReference type="ARBA" id="ARBA00023319"/>
    </source>
</evidence>
<keyword evidence="3 10" id="KW-0732">Signal</keyword>
<comment type="subcellular location">
    <subcellularLocation>
        <location evidence="1">Membrane</location>
    </subcellularLocation>
</comment>
<sequence>MDFINLRLPLLLVSALVCCSANLLPSDTVKGVSGKMVKFNTTLDTSQGYLTLSWNFVVKGEGINILTATQKTVKIVDAYKDRVKVNETTGMMELGPLTAADSGNYQLTVVTMDVVTLTGDTDLEVLVPVADVTITVDPIEAVETNNSVVLTCTAKGSFLKYTWLNGTVPVVADGKRLVLNPAGNILSVKDVQRWDLVGPIYCRAGNDLEVERSSAFNMTVSYGPEDVVLVQTPVAAVFGKGANASLSCSSTSSPAATYQWLQNGVVMKDATSMSMSLENLKEKDGGNYTCLAFNAKTKRYTASDTVIFTVIEAIKGTKITREGPDTPIVAKKSNITLTCKAEAGMVASKSWTKDGVDLTSTDRVVISKQKDQLTIPLVQREDAGVYKCELKNAVNSVADIYKMVVNYGPENMVVEGQSEVEIHDRVEIKCGVQSFPESTYTWKLNATKLETTKPIIVIENPRFRDGGTYSCTALNPITNVTTTATHILYVREEGALDEGLSGGAIAGIIIGVLIALAIVIGVVMHMRKKKEIPSPY</sequence>
<evidence type="ECO:0000256" key="5">
    <source>
        <dbReference type="ARBA" id="ARBA00023136"/>
    </source>
</evidence>
<feature type="chain" id="PRO_5044653006" evidence="10">
    <location>
        <begin position="22"/>
        <end position="536"/>
    </location>
</feature>
<dbReference type="Gene3D" id="2.60.40.10">
    <property type="entry name" value="Immunoglobulins"/>
    <property type="match status" value="5"/>
</dbReference>
<dbReference type="SUPFAM" id="SSF48726">
    <property type="entry name" value="Immunoglobulin"/>
    <property type="match status" value="5"/>
</dbReference>
<dbReference type="InterPro" id="IPR036179">
    <property type="entry name" value="Ig-like_dom_sf"/>
</dbReference>
<dbReference type="InterPro" id="IPR003598">
    <property type="entry name" value="Ig_sub2"/>
</dbReference>
<dbReference type="KEGG" id="char:105891986"/>
<keyword evidence="12" id="KW-1185">Reference proteome</keyword>
<organism evidence="12 14">
    <name type="scientific">Clupea harengus</name>
    <name type="common">Atlantic herring</name>
    <dbReference type="NCBI Taxonomy" id="7950"/>
    <lineage>
        <taxon>Eukaryota</taxon>
        <taxon>Metazoa</taxon>
        <taxon>Chordata</taxon>
        <taxon>Craniata</taxon>
        <taxon>Vertebrata</taxon>
        <taxon>Euteleostomi</taxon>
        <taxon>Actinopterygii</taxon>
        <taxon>Neopterygii</taxon>
        <taxon>Teleostei</taxon>
        <taxon>Clupei</taxon>
        <taxon>Clupeiformes</taxon>
        <taxon>Clupeoidei</taxon>
        <taxon>Clupeidae</taxon>
        <taxon>Clupea</taxon>
    </lineage>
</organism>
<evidence type="ECO:0000313" key="13">
    <source>
        <dbReference type="RefSeq" id="XP_012673653.2"/>
    </source>
</evidence>
<evidence type="ECO:0000313" key="12">
    <source>
        <dbReference type="Proteomes" id="UP000515152"/>
    </source>
</evidence>
<dbReference type="GO" id="GO:0016020">
    <property type="term" value="C:membrane"/>
    <property type="evidence" value="ECO:0007669"/>
    <property type="project" value="UniProtKB-SubCell"/>
</dbReference>
<keyword evidence="4 9" id="KW-1133">Transmembrane helix</keyword>
<dbReference type="InterPro" id="IPR013783">
    <property type="entry name" value="Ig-like_fold"/>
</dbReference>
<name>A0A6P8H3J1_CLUHA</name>
<feature type="domain" description="Ig-like" evidence="11">
    <location>
        <begin position="128"/>
        <end position="221"/>
    </location>
</feature>
<evidence type="ECO:0000256" key="9">
    <source>
        <dbReference type="SAM" id="Phobius"/>
    </source>
</evidence>
<dbReference type="InterPro" id="IPR007110">
    <property type="entry name" value="Ig-like_dom"/>
</dbReference>
<dbReference type="Proteomes" id="UP000515152">
    <property type="component" value="Chromosome 19"/>
</dbReference>
<dbReference type="SMART" id="SM00409">
    <property type="entry name" value="IG"/>
    <property type="match status" value="5"/>
</dbReference>
<feature type="domain" description="Ig-like" evidence="11">
    <location>
        <begin position="224"/>
        <end position="301"/>
    </location>
</feature>
<gene>
    <name evidence="13 14" type="primary">si:ch211-264f5.6</name>
</gene>
<evidence type="ECO:0000256" key="6">
    <source>
        <dbReference type="ARBA" id="ARBA00023157"/>
    </source>
</evidence>
<evidence type="ECO:0000256" key="7">
    <source>
        <dbReference type="ARBA" id="ARBA00023180"/>
    </source>
</evidence>
<evidence type="ECO:0000256" key="3">
    <source>
        <dbReference type="ARBA" id="ARBA00022729"/>
    </source>
</evidence>
<dbReference type="AlphaFoldDB" id="A0A6P8H3J1"/>
<proteinExistence type="predicted"/>
<evidence type="ECO:0000256" key="10">
    <source>
        <dbReference type="SAM" id="SignalP"/>
    </source>
</evidence>
<dbReference type="RefSeq" id="XP_031442227.1">
    <property type="nucleotide sequence ID" value="XM_031586367.1"/>
</dbReference>
<accession>A0A6P8H3J1</accession>
<feature type="transmembrane region" description="Helical" evidence="9">
    <location>
        <begin position="500"/>
        <end position="524"/>
    </location>
</feature>
<keyword evidence="5 9" id="KW-0472">Membrane</keyword>
<evidence type="ECO:0000256" key="2">
    <source>
        <dbReference type="ARBA" id="ARBA00022692"/>
    </source>
</evidence>
<keyword evidence="6" id="KW-1015">Disulfide bond</keyword>
<dbReference type="PRINTS" id="PR00213">
    <property type="entry name" value="MYELINP0"/>
</dbReference>
<dbReference type="GeneTree" id="ENSGT01100000263479"/>
<dbReference type="InterPro" id="IPR003599">
    <property type="entry name" value="Ig_sub"/>
</dbReference>
<dbReference type="OrthoDB" id="6353782at2759"/>
<reference evidence="13 14" key="1">
    <citation type="submission" date="2025-04" db="UniProtKB">
        <authorList>
            <consortium name="RefSeq"/>
        </authorList>
    </citation>
    <scope>IDENTIFICATION</scope>
</reference>
<dbReference type="PROSITE" id="PS50835">
    <property type="entry name" value="IG_LIKE"/>
    <property type="match status" value="4"/>
</dbReference>